<organism evidence="2 3">
    <name type="scientific">Hapsidospora chrysogenum (strain ATCC 11550 / CBS 779.69 / DSM 880 / IAM 14645 / JCM 23072 / IMI 49137)</name>
    <name type="common">Acremonium chrysogenum</name>
    <dbReference type="NCBI Taxonomy" id="857340"/>
    <lineage>
        <taxon>Eukaryota</taxon>
        <taxon>Fungi</taxon>
        <taxon>Dikarya</taxon>
        <taxon>Ascomycota</taxon>
        <taxon>Pezizomycotina</taxon>
        <taxon>Sordariomycetes</taxon>
        <taxon>Hypocreomycetidae</taxon>
        <taxon>Hypocreales</taxon>
        <taxon>Bionectriaceae</taxon>
        <taxon>Hapsidospora</taxon>
    </lineage>
</organism>
<dbReference type="AlphaFoldDB" id="A0A086T8F8"/>
<feature type="compositionally biased region" description="Basic residues" evidence="1">
    <location>
        <begin position="37"/>
        <end position="50"/>
    </location>
</feature>
<accession>A0A086T8F8</accession>
<dbReference type="EMBL" id="JPKY01000029">
    <property type="protein sequence ID" value="KFH45640.1"/>
    <property type="molecule type" value="Genomic_DNA"/>
</dbReference>
<dbReference type="Proteomes" id="UP000029964">
    <property type="component" value="Unassembled WGS sequence"/>
</dbReference>
<reference evidence="3" key="1">
    <citation type="journal article" date="2014" name="Genome Announc.">
        <title>Genome sequence and annotation of Acremonium chrysogenum, producer of the beta-lactam antibiotic cephalosporin C.</title>
        <authorList>
            <person name="Terfehr D."/>
            <person name="Dahlmann T.A."/>
            <person name="Specht T."/>
            <person name="Zadra I."/>
            <person name="Kuernsteiner H."/>
            <person name="Kueck U."/>
        </authorList>
    </citation>
    <scope>NUCLEOTIDE SEQUENCE [LARGE SCALE GENOMIC DNA]</scope>
    <source>
        <strain evidence="3">ATCC 11550 / CBS 779.69 / DSM 880 / IAM 14645 / JCM 23072 / IMI 49137</strain>
    </source>
</reference>
<dbReference type="HOGENOM" id="CLU_1786320_0_0_1"/>
<gene>
    <name evidence="2" type="ORF">ACRE_035030</name>
</gene>
<evidence type="ECO:0000256" key="1">
    <source>
        <dbReference type="SAM" id="MobiDB-lite"/>
    </source>
</evidence>
<name>A0A086T8F8_HAPC1</name>
<evidence type="ECO:0000313" key="3">
    <source>
        <dbReference type="Proteomes" id="UP000029964"/>
    </source>
</evidence>
<sequence>MPAVELQFVTISHPDDIKKRNTRRTISQHVMKEIGMARRHKGKKGVRSKKPSPGAPPRNIPDGIDKTVATHTGRPRDPEPAPRRRSEDGFDKSIAPYGDQSNDPFNLSPRAILSRPFSARAELLRTYRTVDTLTSPAALRRRSMY</sequence>
<protein>
    <submittedName>
        <fullName evidence="2">Uncharacterized protein</fullName>
    </submittedName>
</protein>
<proteinExistence type="predicted"/>
<evidence type="ECO:0000313" key="2">
    <source>
        <dbReference type="EMBL" id="KFH45640.1"/>
    </source>
</evidence>
<dbReference type="OrthoDB" id="3469225at2759"/>
<feature type="compositionally biased region" description="Basic and acidic residues" evidence="1">
    <location>
        <begin position="74"/>
        <end position="91"/>
    </location>
</feature>
<feature type="region of interest" description="Disordered" evidence="1">
    <location>
        <begin position="19"/>
        <end position="108"/>
    </location>
</feature>
<comment type="caution">
    <text evidence="2">The sequence shown here is derived from an EMBL/GenBank/DDBJ whole genome shotgun (WGS) entry which is preliminary data.</text>
</comment>
<keyword evidence="3" id="KW-1185">Reference proteome</keyword>